<dbReference type="AlphaFoldDB" id="A0A1Y5PV83"/>
<dbReference type="KEGG" id="sphu:SPPYR_1456"/>
<dbReference type="SUPFAM" id="SSF51735">
    <property type="entry name" value="NAD(P)-binding Rossmann-fold domains"/>
    <property type="match status" value="1"/>
</dbReference>
<protein>
    <submittedName>
        <fullName evidence="2">NAD-dependent epimerase/dehydratase family protein</fullName>
    </submittedName>
</protein>
<dbReference type="InterPro" id="IPR001509">
    <property type="entry name" value="Epimerase_deHydtase"/>
</dbReference>
<dbReference type="PANTHER" id="PTHR43245">
    <property type="entry name" value="BIFUNCTIONAL POLYMYXIN RESISTANCE PROTEIN ARNA"/>
    <property type="match status" value="1"/>
</dbReference>
<dbReference type="Pfam" id="PF01370">
    <property type="entry name" value="Epimerase"/>
    <property type="match status" value="1"/>
</dbReference>
<proteinExistence type="predicted"/>
<accession>A0A1Y5PV83</accession>
<dbReference type="EMBL" id="LT598653">
    <property type="protein sequence ID" value="SBV32576.1"/>
    <property type="molecule type" value="Genomic_DNA"/>
</dbReference>
<organism evidence="2">
    <name type="scientific">uncultured Sphingopyxis sp</name>
    <dbReference type="NCBI Taxonomy" id="310581"/>
    <lineage>
        <taxon>Bacteria</taxon>
        <taxon>Pseudomonadati</taxon>
        <taxon>Pseudomonadota</taxon>
        <taxon>Alphaproteobacteria</taxon>
        <taxon>Sphingomonadales</taxon>
        <taxon>Sphingomonadaceae</taxon>
        <taxon>Sphingopyxis</taxon>
        <taxon>environmental samples</taxon>
    </lineage>
</organism>
<evidence type="ECO:0000313" key="2">
    <source>
        <dbReference type="EMBL" id="SBV32576.1"/>
    </source>
</evidence>
<dbReference type="InterPro" id="IPR036291">
    <property type="entry name" value="NAD(P)-bd_dom_sf"/>
</dbReference>
<sequence>MYVIVTGSAGKLGRAAVAALRKAGHRVVGLDVQGPVAAAQSLRADCTDFGQVMGAFSGIDITGGVPDAVVHLAGIPMPGLATDQRSFEVNTISTYNVFSACARLGISRIVWASSETIFGLPFDEPPASVPLDESHPDRPNWSYALSKQLGETMAGNFCRWAPGLSIASLRFSNVYSLEDYEQLPAIQAKPAWRKMNLWAYVDAEDAGEACRLAVEAAFEGHQRLVIAADDSLMAVETSRLLDDHFPGIEATRAIEGHASLLSSDRAKAVLGYRPRFSWRDRVSAKA</sequence>
<dbReference type="CDD" id="cd08946">
    <property type="entry name" value="SDR_e"/>
    <property type="match status" value="1"/>
</dbReference>
<gene>
    <name evidence="2" type="ORF">SPPYR_1456</name>
</gene>
<reference evidence="2" key="1">
    <citation type="submission" date="2016-03" db="EMBL/GenBank/DDBJ databases">
        <authorList>
            <person name="Ploux O."/>
        </authorList>
    </citation>
    <scope>NUCLEOTIDE SEQUENCE</scope>
    <source>
        <strain evidence="2">UC10</strain>
    </source>
</reference>
<dbReference type="PANTHER" id="PTHR43245:SF55">
    <property type="entry name" value="NAD(P)-BINDING DOMAIN-CONTAINING PROTEIN"/>
    <property type="match status" value="1"/>
</dbReference>
<feature type="domain" description="NAD-dependent epimerase/dehydratase" evidence="1">
    <location>
        <begin position="3"/>
        <end position="215"/>
    </location>
</feature>
<name>A0A1Y5PV83_9SPHN</name>
<dbReference type="Gene3D" id="3.40.50.720">
    <property type="entry name" value="NAD(P)-binding Rossmann-like Domain"/>
    <property type="match status" value="1"/>
</dbReference>
<evidence type="ECO:0000259" key="1">
    <source>
        <dbReference type="Pfam" id="PF01370"/>
    </source>
</evidence>
<dbReference type="InterPro" id="IPR050177">
    <property type="entry name" value="Lipid_A_modif_metabolic_enz"/>
</dbReference>
<dbReference type="RefSeq" id="WP_184100685.1">
    <property type="nucleotide sequence ID" value="NZ_LT598653.1"/>
</dbReference>